<dbReference type="PANTHER" id="PTHR35535:SF1">
    <property type="entry name" value="HEAT SHOCK PROTEIN HSLJ"/>
    <property type="match status" value="1"/>
</dbReference>
<feature type="domain" description="DUF306" evidence="1">
    <location>
        <begin position="39"/>
        <end position="126"/>
    </location>
</feature>
<dbReference type="RefSeq" id="WP_005976917.1">
    <property type="nucleotide sequence ID" value="NZ_BAABXY010000001.1"/>
</dbReference>
<evidence type="ECO:0000313" key="2">
    <source>
        <dbReference type="EMBL" id="SQJ01104.1"/>
    </source>
</evidence>
<evidence type="ECO:0000313" key="3">
    <source>
        <dbReference type="Proteomes" id="UP000249008"/>
    </source>
</evidence>
<sequence>MYKKIVTFLAAGALLVGCSSIGTGKNDIKSIEKQEFLLTNMYKDANITIAFEGDRVYGFSGVNRYFGGAKIDGENIEVLNVASTMMAGPENRMQAESGYIKLLNEADKIEVKNDSIILLTKDNEKLIFEKK</sequence>
<accession>A0AAX1TN28</accession>
<dbReference type="GeneID" id="78455666"/>
<dbReference type="AlphaFoldDB" id="A0AAX1TN28"/>
<protein>
    <submittedName>
        <fullName evidence="2">Heat-inducible protein</fullName>
    </submittedName>
</protein>
<dbReference type="EMBL" id="LS483487">
    <property type="protein sequence ID" value="SQJ01104.1"/>
    <property type="molecule type" value="Genomic_DNA"/>
</dbReference>
<gene>
    <name evidence="2" type="ORF">NCTC12112_01094</name>
</gene>
<evidence type="ECO:0000259" key="1">
    <source>
        <dbReference type="Pfam" id="PF03724"/>
    </source>
</evidence>
<organism evidence="2 3">
    <name type="scientific">Fusobacterium ulcerans</name>
    <dbReference type="NCBI Taxonomy" id="861"/>
    <lineage>
        <taxon>Bacteria</taxon>
        <taxon>Fusobacteriati</taxon>
        <taxon>Fusobacteriota</taxon>
        <taxon>Fusobacteriia</taxon>
        <taxon>Fusobacteriales</taxon>
        <taxon>Fusobacteriaceae</taxon>
        <taxon>Fusobacterium</taxon>
    </lineage>
</organism>
<dbReference type="InterPro" id="IPR053147">
    <property type="entry name" value="Hsp_HslJ-like"/>
</dbReference>
<dbReference type="PANTHER" id="PTHR35535">
    <property type="entry name" value="HEAT SHOCK PROTEIN HSLJ"/>
    <property type="match status" value="1"/>
</dbReference>
<dbReference type="PROSITE" id="PS51257">
    <property type="entry name" value="PROKAR_LIPOPROTEIN"/>
    <property type="match status" value="1"/>
</dbReference>
<name>A0AAX1TN28_9FUSO</name>
<dbReference type="InterPro" id="IPR038670">
    <property type="entry name" value="HslJ-like_sf"/>
</dbReference>
<dbReference type="InterPro" id="IPR005184">
    <property type="entry name" value="DUF306_Meta_HslJ"/>
</dbReference>
<proteinExistence type="predicted"/>
<dbReference type="Gene3D" id="2.40.128.270">
    <property type="match status" value="1"/>
</dbReference>
<dbReference type="Pfam" id="PF03724">
    <property type="entry name" value="META"/>
    <property type="match status" value="1"/>
</dbReference>
<reference evidence="2 3" key="1">
    <citation type="submission" date="2018-06" db="EMBL/GenBank/DDBJ databases">
        <authorList>
            <consortium name="Pathogen Informatics"/>
            <person name="Doyle S."/>
        </authorList>
    </citation>
    <scope>NUCLEOTIDE SEQUENCE [LARGE SCALE GENOMIC DNA]</scope>
    <source>
        <strain evidence="2 3">NCTC12112</strain>
    </source>
</reference>
<dbReference type="Proteomes" id="UP000249008">
    <property type="component" value="Chromosome 1"/>
</dbReference>
<dbReference type="KEGG" id="ful:C4N20_12645"/>